<sequence>APAPDRKKDPWYGTGEYASPLEGTPGGAAARASQWRSPLEETHRVSFDGVTGRPAGKDDPWYGTGEYKSPVG</sequence>
<accession>A0A0F9A8F6</accession>
<protein>
    <submittedName>
        <fullName evidence="2">Uncharacterized protein</fullName>
    </submittedName>
</protein>
<feature type="non-terminal residue" evidence="2">
    <location>
        <position position="1"/>
    </location>
</feature>
<dbReference type="AlphaFoldDB" id="A0A0F9A8F6"/>
<comment type="caution">
    <text evidence="2">The sequence shown here is derived from an EMBL/GenBank/DDBJ whole genome shotgun (WGS) entry which is preliminary data.</text>
</comment>
<name>A0A0F9A8F6_9ZZZZ</name>
<evidence type="ECO:0000313" key="2">
    <source>
        <dbReference type="EMBL" id="KKK68531.1"/>
    </source>
</evidence>
<organism evidence="2">
    <name type="scientific">marine sediment metagenome</name>
    <dbReference type="NCBI Taxonomy" id="412755"/>
    <lineage>
        <taxon>unclassified sequences</taxon>
        <taxon>metagenomes</taxon>
        <taxon>ecological metagenomes</taxon>
    </lineage>
</organism>
<feature type="region of interest" description="Disordered" evidence="1">
    <location>
        <begin position="1"/>
        <end position="72"/>
    </location>
</feature>
<reference evidence="2" key="1">
    <citation type="journal article" date="2015" name="Nature">
        <title>Complex archaea that bridge the gap between prokaryotes and eukaryotes.</title>
        <authorList>
            <person name="Spang A."/>
            <person name="Saw J.H."/>
            <person name="Jorgensen S.L."/>
            <person name="Zaremba-Niedzwiedzka K."/>
            <person name="Martijn J."/>
            <person name="Lind A.E."/>
            <person name="van Eijk R."/>
            <person name="Schleper C."/>
            <person name="Guy L."/>
            <person name="Ettema T.J."/>
        </authorList>
    </citation>
    <scope>NUCLEOTIDE SEQUENCE</scope>
</reference>
<dbReference type="EMBL" id="LAZR01059090">
    <property type="protein sequence ID" value="KKK68531.1"/>
    <property type="molecule type" value="Genomic_DNA"/>
</dbReference>
<gene>
    <name evidence="2" type="ORF">LCGC14_2943140</name>
</gene>
<evidence type="ECO:0000256" key="1">
    <source>
        <dbReference type="SAM" id="MobiDB-lite"/>
    </source>
</evidence>
<proteinExistence type="predicted"/>
<feature type="compositionally biased region" description="Basic and acidic residues" evidence="1">
    <location>
        <begin position="1"/>
        <end position="10"/>
    </location>
</feature>